<comment type="similarity">
    <text evidence="7">Belongs to the binding-protein-dependent transport system permease family.</text>
</comment>
<keyword evidence="6 7" id="KW-0472">Membrane</keyword>
<keyword evidence="5 7" id="KW-1133">Transmembrane helix</keyword>
<feature type="transmembrane region" description="Helical" evidence="7">
    <location>
        <begin position="215"/>
        <end position="236"/>
    </location>
</feature>
<feature type="transmembrane region" description="Helical" evidence="7">
    <location>
        <begin position="165"/>
        <end position="187"/>
    </location>
</feature>
<feature type="transmembrane region" description="Helical" evidence="7">
    <location>
        <begin position="118"/>
        <end position="138"/>
    </location>
</feature>
<dbReference type="Pfam" id="PF00528">
    <property type="entry name" value="BPD_transp_1"/>
    <property type="match status" value="1"/>
</dbReference>
<name>A0A916ZIT4_9BACL</name>
<dbReference type="EMBL" id="BMHP01000010">
    <property type="protein sequence ID" value="GGD98675.1"/>
    <property type="molecule type" value="Genomic_DNA"/>
</dbReference>
<keyword evidence="2 7" id="KW-0813">Transport</keyword>
<evidence type="ECO:0000256" key="1">
    <source>
        <dbReference type="ARBA" id="ARBA00004651"/>
    </source>
</evidence>
<dbReference type="InterPro" id="IPR000515">
    <property type="entry name" value="MetI-like"/>
</dbReference>
<feature type="domain" description="ABC transmembrane type-1" evidence="8">
    <location>
        <begin position="78"/>
        <end position="303"/>
    </location>
</feature>
<evidence type="ECO:0000313" key="10">
    <source>
        <dbReference type="Proteomes" id="UP000612456"/>
    </source>
</evidence>
<proteinExistence type="inferred from homology"/>
<feature type="transmembrane region" description="Helical" evidence="7">
    <location>
        <begin position="82"/>
        <end position="106"/>
    </location>
</feature>
<dbReference type="AlphaFoldDB" id="A0A916ZIT4"/>
<gene>
    <name evidence="9" type="ORF">GCM10010911_66870</name>
</gene>
<comment type="caution">
    <text evidence="9">The sequence shown here is derived from an EMBL/GenBank/DDBJ whole genome shotgun (WGS) entry which is preliminary data.</text>
</comment>
<evidence type="ECO:0000256" key="6">
    <source>
        <dbReference type="ARBA" id="ARBA00023136"/>
    </source>
</evidence>
<reference evidence="9" key="2">
    <citation type="submission" date="2020-09" db="EMBL/GenBank/DDBJ databases">
        <authorList>
            <person name="Sun Q."/>
            <person name="Zhou Y."/>
        </authorList>
    </citation>
    <scope>NUCLEOTIDE SEQUENCE</scope>
    <source>
        <strain evidence="9">CGMCC 1.15178</strain>
    </source>
</reference>
<sequence length="316" mass="35496">MEQMKNGNWLRTLSQQKVLLLFLLPAIALVFIFNYIPMFGLVMAFQDFDIMGGYFGSEFVGFDNFREFFQSADFYLSLKNTIAINLICLIIVFPMPIIFAILLNELVSSKLKKTIQTITYLPYFISWVVVGGLFYKLLESDTGVVNMILMALGFDNIPFFREPQYFWAIIIIATIWKGIGWNSILYLSSINAIDPHLYEAAEVDGANRLQRIWNITLPGIMGTATFLFILTAGSLMNGTGGAGGSLAPNFEAFWNFRNALVAGKSDVLDIYVYQQGVQGAHYAYAAAIGVFQSLMSLALLFVTNSLIKRWRGEALF</sequence>
<feature type="transmembrane region" description="Helical" evidence="7">
    <location>
        <begin position="20"/>
        <end position="45"/>
    </location>
</feature>
<evidence type="ECO:0000256" key="4">
    <source>
        <dbReference type="ARBA" id="ARBA00022692"/>
    </source>
</evidence>
<evidence type="ECO:0000256" key="3">
    <source>
        <dbReference type="ARBA" id="ARBA00022475"/>
    </source>
</evidence>
<dbReference type="CDD" id="cd06261">
    <property type="entry name" value="TM_PBP2"/>
    <property type="match status" value="1"/>
</dbReference>
<dbReference type="SUPFAM" id="SSF161098">
    <property type="entry name" value="MetI-like"/>
    <property type="match status" value="1"/>
</dbReference>
<dbReference type="InterPro" id="IPR050809">
    <property type="entry name" value="UgpAE/MalFG_permease"/>
</dbReference>
<evidence type="ECO:0000259" key="8">
    <source>
        <dbReference type="PROSITE" id="PS50928"/>
    </source>
</evidence>
<dbReference type="Proteomes" id="UP000612456">
    <property type="component" value="Unassembled WGS sequence"/>
</dbReference>
<evidence type="ECO:0000256" key="7">
    <source>
        <dbReference type="RuleBase" id="RU363032"/>
    </source>
</evidence>
<feature type="transmembrane region" description="Helical" evidence="7">
    <location>
        <begin position="282"/>
        <end position="302"/>
    </location>
</feature>
<dbReference type="PROSITE" id="PS50928">
    <property type="entry name" value="ABC_TM1"/>
    <property type="match status" value="1"/>
</dbReference>
<keyword evidence="3" id="KW-1003">Cell membrane</keyword>
<dbReference type="GO" id="GO:0055085">
    <property type="term" value="P:transmembrane transport"/>
    <property type="evidence" value="ECO:0007669"/>
    <property type="project" value="InterPro"/>
</dbReference>
<dbReference type="InterPro" id="IPR035906">
    <property type="entry name" value="MetI-like_sf"/>
</dbReference>
<comment type="subcellular location">
    <subcellularLocation>
        <location evidence="1 7">Cell membrane</location>
        <topology evidence="1 7">Multi-pass membrane protein</topology>
    </subcellularLocation>
</comment>
<dbReference type="RefSeq" id="WP_188999702.1">
    <property type="nucleotide sequence ID" value="NZ_BMHP01000010.1"/>
</dbReference>
<keyword evidence="4 7" id="KW-0812">Transmembrane</keyword>
<protein>
    <submittedName>
        <fullName evidence="9">Sugar ABC transporter permease</fullName>
    </submittedName>
</protein>
<keyword evidence="10" id="KW-1185">Reference proteome</keyword>
<evidence type="ECO:0000313" key="9">
    <source>
        <dbReference type="EMBL" id="GGD98675.1"/>
    </source>
</evidence>
<dbReference type="PANTHER" id="PTHR43227:SF11">
    <property type="entry name" value="BLL4140 PROTEIN"/>
    <property type="match status" value="1"/>
</dbReference>
<evidence type="ECO:0000256" key="2">
    <source>
        <dbReference type="ARBA" id="ARBA00022448"/>
    </source>
</evidence>
<organism evidence="9 10">
    <name type="scientific">Paenibacillus nasutitermitis</name>
    <dbReference type="NCBI Taxonomy" id="1652958"/>
    <lineage>
        <taxon>Bacteria</taxon>
        <taxon>Bacillati</taxon>
        <taxon>Bacillota</taxon>
        <taxon>Bacilli</taxon>
        <taxon>Bacillales</taxon>
        <taxon>Paenibacillaceae</taxon>
        <taxon>Paenibacillus</taxon>
    </lineage>
</organism>
<dbReference type="GO" id="GO:0005886">
    <property type="term" value="C:plasma membrane"/>
    <property type="evidence" value="ECO:0007669"/>
    <property type="project" value="UniProtKB-SubCell"/>
</dbReference>
<dbReference type="Gene3D" id="1.10.3720.10">
    <property type="entry name" value="MetI-like"/>
    <property type="match status" value="1"/>
</dbReference>
<reference evidence="9" key="1">
    <citation type="journal article" date="2014" name="Int. J. Syst. Evol. Microbiol.">
        <title>Complete genome sequence of Corynebacterium casei LMG S-19264T (=DSM 44701T), isolated from a smear-ripened cheese.</title>
        <authorList>
            <consortium name="US DOE Joint Genome Institute (JGI-PGF)"/>
            <person name="Walter F."/>
            <person name="Albersmeier A."/>
            <person name="Kalinowski J."/>
            <person name="Ruckert C."/>
        </authorList>
    </citation>
    <scope>NUCLEOTIDE SEQUENCE</scope>
    <source>
        <strain evidence="9">CGMCC 1.15178</strain>
    </source>
</reference>
<accession>A0A916ZIT4</accession>
<evidence type="ECO:0000256" key="5">
    <source>
        <dbReference type="ARBA" id="ARBA00022989"/>
    </source>
</evidence>
<dbReference type="PANTHER" id="PTHR43227">
    <property type="entry name" value="BLL4140 PROTEIN"/>
    <property type="match status" value="1"/>
</dbReference>